<dbReference type="AlphaFoldDB" id="A0A1I7D1L4"/>
<evidence type="ECO:0000256" key="1">
    <source>
        <dbReference type="ARBA" id="ARBA00022598"/>
    </source>
</evidence>
<dbReference type="Pfam" id="PF13380">
    <property type="entry name" value="CoA_binding_2"/>
    <property type="match status" value="1"/>
</dbReference>
<dbReference type="InterPro" id="IPR051538">
    <property type="entry name" value="Acyl-CoA_Synth/Transferase"/>
</dbReference>
<dbReference type="Pfam" id="PF13607">
    <property type="entry name" value="Succ_CoA_lig"/>
    <property type="match status" value="1"/>
</dbReference>
<proteinExistence type="predicted"/>
<dbReference type="SMART" id="SM00881">
    <property type="entry name" value="CoA_binding"/>
    <property type="match status" value="1"/>
</dbReference>
<dbReference type="Pfam" id="PF13549">
    <property type="entry name" value="ATP-grasp_5"/>
    <property type="match status" value="1"/>
</dbReference>
<keyword evidence="2" id="KW-0547">Nucleotide-binding</keyword>
<dbReference type="Gene3D" id="3.30.1490.20">
    <property type="entry name" value="ATP-grasp fold, A domain"/>
    <property type="match status" value="1"/>
</dbReference>
<evidence type="ECO:0000256" key="3">
    <source>
        <dbReference type="ARBA" id="ARBA00022840"/>
    </source>
</evidence>
<reference evidence="6" key="1">
    <citation type="submission" date="2016-10" db="EMBL/GenBank/DDBJ databases">
        <authorList>
            <person name="Varghese N."/>
            <person name="Submissions S."/>
        </authorList>
    </citation>
    <scope>NUCLEOTIDE SEQUENCE [LARGE SCALE GENOMIC DNA]</scope>
    <source>
        <strain evidence="6">DSM 46136</strain>
    </source>
</reference>
<dbReference type="OrthoDB" id="190266at2"/>
<feature type="domain" description="CoA-binding" evidence="4">
    <location>
        <begin position="19"/>
        <end position="114"/>
    </location>
</feature>
<name>A0A1I7D1L4_9ACTN</name>
<dbReference type="SUPFAM" id="SSF52210">
    <property type="entry name" value="Succinyl-CoA synthetase domains"/>
    <property type="match status" value="2"/>
</dbReference>
<dbReference type="InterPro" id="IPR016102">
    <property type="entry name" value="Succinyl-CoA_synth-like"/>
</dbReference>
<accession>A0A1I7D1L4</accession>
<dbReference type="PANTHER" id="PTHR43334:SF1">
    <property type="entry name" value="3-HYDROXYPROPIONATE--COA LIGASE [ADP-FORMING]"/>
    <property type="match status" value="1"/>
</dbReference>
<keyword evidence="3" id="KW-0067">ATP-binding</keyword>
<dbReference type="PANTHER" id="PTHR43334">
    <property type="entry name" value="ACETATE--COA LIGASE [ADP-FORMING]"/>
    <property type="match status" value="1"/>
</dbReference>
<organism evidence="5 6">
    <name type="scientific">Geodermatophilus amargosae</name>
    <dbReference type="NCBI Taxonomy" id="1296565"/>
    <lineage>
        <taxon>Bacteria</taxon>
        <taxon>Bacillati</taxon>
        <taxon>Actinomycetota</taxon>
        <taxon>Actinomycetes</taxon>
        <taxon>Geodermatophilales</taxon>
        <taxon>Geodermatophilaceae</taxon>
        <taxon>Geodermatophilus</taxon>
    </lineage>
</organism>
<dbReference type="Gene3D" id="3.40.50.261">
    <property type="entry name" value="Succinyl-CoA synthetase domains"/>
    <property type="match status" value="2"/>
</dbReference>
<sequence>MTAEAPMSVHDVDTDFRPLISPRSIAVIGASDDPAKLSGRPIGNMKKYGYAGRIYPVNPTRSTVQGLPAYRDVRDIEGDVDVAVVVAPAAVVPGAVRGCAEKGVRFALITASGFAEAGADGAALEQELREIVAGSPLRVIGPNCLGLVGLRDAAVATFAGVFESGEPLRTGNVAFVSQSGAFGTFLLGDLDALAVGMSHYVNTGNELDVTVAEVLEGLVREDDIHVLLAYFEGVSGGRRLLQAAREAHREDKPIVAVKSGRSEAGARAAASHTASLTGDDTVFDQLMREVGVTRVFSQEALVDAAQVFDARRRPRGRRLTVLSMSGGGAVMAADTASDSGLEVAPWQPEWQERLAAVIPAFASPRNPVDLTGSMITDPSLMRSALATALENPDTDMVVIVVGNADSFADPLIQAVSELYATTDRPIAVSWTGGTGQPRRRLRELGVPCYTDPTRAVAALGALADFALRRPLPRPERPADVDVDGARAVIAATRAAGRTTLDEAEATALVSAYGIPTARAVVATSPEEASAGVAPGDRVVVKLLSSTITHKSDVGGVRLGLTSPEQVAEAAAEILDIGRRHGEESPRVLVQQMVSGDAELMLGARVDPSFGPVVVVGLGGIFVEVLADTRIASAPTDVEHARHLFDSLQGAALLHGVRGRPPLDVAAAAQAAERLSWLIADLADEIAEIDINPLLARESGVTAVDALVVLR</sequence>
<dbReference type="InterPro" id="IPR032875">
    <property type="entry name" value="Succ_CoA_lig_flav_dom"/>
</dbReference>
<dbReference type="Gene3D" id="3.30.470.20">
    <property type="entry name" value="ATP-grasp fold, B domain"/>
    <property type="match status" value="1"/>
</dbReference>
<keyword evidence="6" id="KW-1185">Reference proteome</keyword>
<gene>
    <name evidence="5" type="ORF">SAMN05660657_05166</name>
</gene>
<dbReference type="InterPro" id="IPR043938">
    <property type="entry name" value="Ligase_CoA_dom"/>
</dbReference>
<dbReference type="Proteomes" id="UP000199546">
    <property type="component" value="Unassembled WGS sequence"/>
</dbReference>
<dbReference type="Gene3D" id="3.40.50.720">
    <property type="entry name" value="NAD(P)-binding Rossmann-like Domain"/>
    <property type="match status" value="1"/>
</dbReference>
<keyword evidence="1" id="KW-0436">Ligase</keyword>
<dbReference type="InterPro" id="IPR036291">
    <property type="entry name" value="NAD(P)-bd_dom_sf"/>
</dbReference>
<dbReference type="GO" id="GO:0043758">
    <property type="term" value="F:acetate-CoA ligase (ADP-forming) activity"/>
    <property type="evidence" value="ECO:0007669"/>
    <property type="project" value="InterPro"/>
</dbReference>
<evidence type="ECO:0000313" key="6">
    <source>
        <dbReference type="Proteomes" id="UP000199546"/>
    </source>
</evidence>
<dbReference type="GO" id="GO:0005524">
    <property type="term" value="F:ATP binding"/>
    <property type="evidence" value="ECO:0007669"/>
    <property type="project" value="UniProtKB-KW"/>
</dbReference>
<dbReference type="InterPro" id="IPR003781">
    <property type="entry name" value="CoA-bd"/>
</dbReference>
<dbReference type="InterPro" id="IPR013815">
    <property type="entry name" value="ATP_grasp_subdomain_1"/>
</dbReference>
<dbReference type="STRING" id="1296565.SAMN05660657_05166"/>
<dbReference type="Pfam" id="PF19045">
    <property type="entry name" value="Ligase_CoA_2"/>
    <property type="match status" value="1"/>
</dbReference>
<dbReference type="SUPFAM" id="SSF56059">
    <property type="entry name" value="Glutathione synthetase ATP-binding domain-like"/>
    <property type="match status" value="1"/>
</dbReference>
<dbReference type="SUPFAM" id="SSF51735">
    <property type="entry name" value="NAD(P)-binding Rossmann-fold domains"/>
    <property type="match status" value="1"/>
</dbReference>
<evidence type="ECO:0000313" key="5">
    <source>
        <dbReference type="EMBL" id="SFU05598.1"/>
    </source>
</evidence>
<dbReference type="RefSeq" id="WP_093584177.1">
    <property type="nucleotide sequence ID" value="NZ_FPBA01000031.1"/>
</dbReference>
<protein>
    <submittedName>
        <fullName evidence="5">CoA binding domain-containing protein</fullName>
    </submittedName>
</protein>
<evidence type="ECO:0000259" key="4">
    <source>
        <dbReference type="SMART" id="SM00881"/>
    </source>
</evidence>
<dbReference type="EMBL" id="FPBA01000031">
    <property type="protein sequence ID" value="SFU05598.1"/>
    <property type="molecule type" value="Genomic_DNA"/>
</dbReference>
<evidence type="ECO:0000256" key="2">
    <source>
        <dbReference type="ARBA" id="ARBA00022741"/>
    </source>
</evidence>